<feature type="domain" description="DDE-1" evidence="3">
    <location>
        <begin position="236"/>
        <end position="392"/>
    </location>
</feature>
<feature type="region of interest" description="Disordered" evidence="2">
    <location>
        <begin position="549"/>
        <end position="615"/>
    </location>
</feature>
<evidence type="ECO:0000313" key="5">
    <source>
        <dbReference type="Proteomes" id="UP000324800"/>
    </source>
</evidence>
<dbReference type="InterPro" id="IPR004875">
    <property type="entry name" value="DDE_SF_endonuclease_dom"/>
</dbReference>
<dbReference type="GO" id="GO:0003676">
    <property type="term" value="F:nucleic acid binding"/>
    <property type="evidence" value="ECO:0007669"/>
    <property type="project" value="InterPro"/>
</dbReference>
<comment type="caution">
    <text evidence="4">The sequence shown here is derived from an EMBL/GenBank/DDBJ whole genome shotgun (WGS) entry which is preliminary data.</text>
</comment>
<dbReference type="Proteomes" id="UP000324800">
    <property type="component" value="Unassembled WGS sequence"/>
</dbReference>
<dbReference type="AlphaFoldDB" id="A0A5J4V933"/>
<protein>
    <recommendedName>
        <fullName evidence="3">DDE-1 domain-containing protein</fullName>
    </recommendedName>
</protein>
<evidence type="ECO:0000259" key="3">
    <source>
        <dbReference type="Pfam" id="PF03184"/>
    </source>
</evidence>
<evidence type="ECO:0000256" key="1">
    <source>
        <dbReference type="SAM" id="Coils"/>
    </source>
</evidence>
<name>A0A5J4V933_9EUKA</name>
<feature type="coiled-coil region" evidence="1">
    <location>
        <begin position="487"/>
        <end position="514"/>
    </location>
</feature>
<reference evidence="4 5" key="1">
    <citation type="submission" date="2019-03" db="EMBL/GenBank/DDBJ databases">
        <title>Single cell metagenomics reveals metabolic interactions within the superorganism composed of flagellate Streblomastix strix and complex community of Bacteroidetes bacteria on its surface.</title>
        <authorList>
            <person name="Treitli S.C."/>
            <person name="Kolisko M."/>
            <person name="Husnik F."/>
            <person name="Keeling P."/>
            <person name="Hampl V."/>
        </authorList>
    </citation>
    <scope>NUCLEOTIDE SEQUENCE [LARGE SCALE GENOMIC DNA]</scope>
    <source>
        <strain evidence="4">ST1C</strain>
    </source>
</reference>
<organism evidence="4 5">
    <name type="scientific">Streblomastix strix</name>
    <dbReference type="NCBI Taxonomy" id="222440"/>
    <lineage>
        <taxon>Eukaryota</taxon>
        <taxon>Metamonada</taxon>
        <taxon>Preaxostyla</taxon>
        <taxon>Oxymonadida</taxon>
        <taxon>Streblomastigidae</taxon>
        <taxon>Streblomastix</taxon>
    </lineage>
</organism>
<dbReference type="OrthoDB" id="10035668at2759"/>
<gene>
    <name evidence="4" type="ORF">EZS28_025531</name>
</gene>
<proteinExistence type="predicted"/>
<evidence type="ECO:0000256" key="2">
    <source>
        <dbReference type="SAM" id="MobiDB-lite"/>
    </source>
</evidence>
<dbReference type="EMBL" id="SNRW01008815">
    <property type="protein sequence ID" value="KAA6378942.1"/>
    <property type="molecule type" value="Genomic_DNA"/>
</dbReference>
<feature type="compositionally biased region" description="Basic and acidic residues" evidence="2">
    <location>
        <begin position="605"/>
        <end position="615"/>
    </location>
</feature>
<accession>A0A5J4V933</accession>
<keyword evidence="1" id="KW-0175">Coiled coil</keyword>
<sequence>MAKMVKLLLSTEKGIQVAKDAPELIETQPGDTIVKQIVRCITDEQIPRRYFIDAFPERRTAITAAIKAFKEGRDIGVLGRPPILNLKESKELMTRIENENIAGANLDTDDVNQMGQDILNNKKDIEIKMNSKENEINQISRFFAYNFRNRQERLKTKIMKMREIKRILAECQESIKPLSDLLQKLHNDNNYKPALIFNFDETPIRLSSSLKRLIYYIERYFPSPIPAPPRMPNATILPCVSSIGAHLTTFLIWPSMSIPPELKDLLAYNIQIICEGVGWVTKKMLVETILPVWEKEIIELRQKLQLPADSRALILLDSHGSQNDIPNWNLIGKRSFIDVVTFVSHSTAKCQPLDQYPNAALKRVLNRTFKSKGSPKIKDIRESLCLAIIDAVNAALERGGIVRSFHECGVLKGEQNNLLSVLPVKPALTQQLRENALVITRRSGFPISGKKKRGRPPKIQFPASLEQPAKDLMSLRSADCICLGYKRRRLNSDIENSENQINEKEKDINIDKEKDQSIEKEKEMTVEKEIDQDLNNLSNDDFEELFYSEESVIPDTDDSYQQLEKSESSMSDISIPLFKKRKRRRPRQCDGIYDSSINKPSSNDCEQHGSMDEFS</sequence>
<feature type="compositionally biased region" description="Polar residues" evidence="2">
    <location>
        <begin position="595"/>
        <end position="604"/>
    </location>
</feature>
<evidence type="ECO:0000313" key="4">
    <source>
        <dbReference type="EMBL" id="KAA6378942.1"/>
    </source>
</evidence>
<dbReference type="Pfam" id="PF03184">
    <property type="entry name" value="DDE_1"/>
    <property type="match status" value="1"/>
</dbReference>
<feature type="compositionally biased region" description="Polar residues" evidence="2">
    <location>
        <begin position="559"/>
        <end position="572"/>
    </location>
</feature>